<dbReference type="PANTHER" id="PTHR43792">
    <property type="entry name" value="GNAT FAMILY, PUTATIVE (AFU_ORTHOLOGUE AFUA_3G00765)-RELATED-RELATED"/>
    <property type="match status" value="1"/>
</dbReference>
<gene>
    <name evidence="2" type="ORF">DQ384_22640</name>
</gene>
<evidence type="ECO:0000259" key="1">
    <source>
        <dbReference type="PROSITE" id="PS51186"/>
    </source>
</evidence>
<dbReference type="Gene3D" id="3.40.630.30">
    <property type="match status" value="1"/>
</dbReference>
<dbReference type="InterPro" id="IPR000182">
    <property type="entry name" value="GNAT_dom"/>
</dbReference>
<dbReference type="Proteomes" id="UP000253094">
    <property type="component" value="Unassembled WGS sequence"/>
</dbReference>
<keyword evidence="3" id="KW-1185">Reference proteome</keyword>
<evidence type="ECO:0000313" key="3">
    <source>
        <dbReference type="Proteomes" id="UP000253094"/>
    </source>
</evidence>
<protein>
    <submittedName>
        <fullName evidence="2">N-acetyltransferase</fullName>
    </submittedName>
</protein>
<dbReference type="EMBL" id="QOIL01000013">
    <property type="protein sequence ID" value="RCG28555.1"/>
    <property type="molecule type" value="Genomic_DNA"/>
</dbReference>
<dbReference type="InterPro" id="IPR051531">
    <property type="entry name" value="N-acetyltransferase"/>
</dbReference>
<reference evidence="2 3" key="1">
    <citation type="submission" date="2018-06" db="EMBL/GenBank/DDBJ databases">
        <title>Sphaerisporangium craniellae sp. nov., isolated from a marine sponge in the South China Sea.</title>
        <authorList>
            <person name="Li L."/>
        </authorList>
    </citation>
    <scope>NUCLEOTIDE SEQUENCE [LARGE SCALE GENOMIC DNA]</scope>
    <source>
        <strain evidence="2 3">CCTCC AA 208026</strain>
    </source>
</reference>
<dbReference type="InterPro" id="IPR016181">
    <property type="entry name" value="Acyl_CoA_acyltransferase"/>
</dbReference>
<organism evidence="2 3">
    <name type="scientific">Sphaerisporangium album</name>
    <dbReference type="NCBI Taxonomy" id="509200"/>
    <lineage>
        <taxon>Bacteria</taxon>
        <taxon>Bacillati</taxon>
        <taxon>Actinomycetota</taxon>
        <taxon>Actinomycetes</taxon>
        <taxon>Streptosporangiales</taxon>
        <taxon>Streptosporangiaceae</taxon>
        <taxon>Sphaerisporangium</taxon>
    </lineage>
</organism>
<feature type="domain" description="N-acetyltransferase" evidence="1">
    <location>
        <begin position="8"/>
        <end position="170"/>
    </location>
</feature>
<dbReference type="SUPFAM" id="SSF55729">
    <property type="entry name" value="Acyl-CoA N-acyltransferases (Nat)"/>
    <property type="match status" value="1"/>
</dbReference>
<keyword evidence="2" id="KW-0808">Transferase</keyword>
<name>A0A367FFW2_9ACTN</name>
<dbReference type="OrthoDB" id="9132139at2"/>
<proteinExistence type="predicted"/>
<sequence>MLLSTSRLILRHFRPDDADTLSAYRSDPDVARYQSWDAPVPLDRARSLIAIYAAGDPRLPGWFQYAIEREGVLIGDVGVKLHDNRMQADLGYTLATAHQGQGYATEAVRRVIEDLFDHGVRRVSAECDARNLRSARLLERLGFRREGLRRTNMWFKGEWTDDLLYGLLAEEWRPTPPPATAVR</sequence>
<accession>A0A367FFW2</accession>
<dbReference type="GO" id="GO:0016747">
    <property type="term" value="F:acyltransferase activity, transferring groups other than amino-acyl groups"/>
    <property type="evidence" value="ECO:0007669"/>
    <property type="project" value="InterPro"/>
</dbReference>
<evidence type="ECO:0000313" key="2">
    <source>
        <dbReference type="EMBL" id="RCG28555.1"/>
    </source>
</evidence>
<dbReference type="CDD" id="cd04301">
    <property type="entry name" value="NAT_SF"/>
    <property type="match status" value="1"/>
</dbReference>
<dbReference type="PROSITE" id="PS51186">
    <property type="entry name" value="GNAT"/>
    <property type="match status" value="1"/>
</dbReference>
<dbReference type="AlphaFoldDB" id="A0A367FFW2"/>
<dbReference type="RefSeq" id="WP_114030882.1">
    <property type="nucleotide sequence ID" value="NZ_QOIL01000013.1"/>
</dbReference>
<dbReference type="Pfam" id="PF13302">
    <property type="entry name" value="Acetyltransf_3"/>
    <property type="match status" value="1"/>
</dbReference>
<comment type="caution">
    <text evidence="2">The sequence shown here is derived from an EMBL/GenBank/DDBJ whole genome shotgun (WGS) entry which is preliminary data.</text>
</comment>
<dbReference type="PANTHER" id="PTHR43792:SF1">
    <property type="entry name" value="N-ACETYLTRANSFERASE DOMAIN-CONTAINING PROTEIN"/>
    <property type="match status" value="1"/>
</dbReference>